<keyword evidence="2 3" id="KW-0378">Hydrolase</keyword>
<organism evidence="5 6">
    <name type="scientific">Talaromyces rugulosus</name>
    <name type="common">Penicillium rugulosum</name>
    <dbReference type="NCBI Taxonomy" id="121627"/>
    <lineage>
        <taxon>Eukaryota</taxon>
        <taxon>Fungi</taxon>
        <taxon>Dikarya</taxon>
        <taxon>Ascomycota</taxon>
        <taxon>Pezizomycotina</taxon>
        <taxon>Eurotiomycetes</taxon>
        <taxon>Eurotiomycetidae</taxon>
        <taxon>Eurotiales</taxon>
        <taxon>Trichocomaceae</taxon>
        <taxon>Talaromyces</taxon>
        <taxon>Talaromyces sect. Islandici</taxon>
    </lineage>
</organism>
<dbReference type="FunFam" id="3.40.50.1820:FF:000299">
    <property type="entry name" value="Carboxylic ester hydrolase"/>
    <property type="match status" value="1"/>
</dbReference>
<gene>
    <name evidence="5" type="ORF">TRUGW13939_10977</name>
</gene>
<dbReference type="EC" id="3.1.1.-" evidence="3"/>
<dbReference type="InterPro" id="IPR002018">
    <property type="entry name" value="CarbesteraseB"/>
</dbReference>
<dbReference type="Proteomes" id="UP000509510">
    <property type="component" value="Chromosome VI"/>
</dbReference>
<evidence type="ECO:0000313" key="5">
    <source>
        <dbReference type="EMBL" id="QKX63806.1"/>
    </source>
</evidence>
<evidence type="ECO:0000256" key="1">
    <source>
        <dbReference type="ARBA" id="ARBA00005964"/>
    </source>
</evidence>
<feature type="domain" description="Carboxylesterase type B" evidence="4">
    <location>
        <begin position="31"/>
        <end position="536"/>
    </location>
</feature>
<keyword evidence="3" id="KW-0732">Signal</keyword>
<dbReference type="Gene3D" id="3.40.50.1820">
    <property type="entry name" value="alpha/beta hydrolase"/>
    <property type="match status" value="1"/>
</dbReference>
<dbReference type="EMBL" id="CP055903">
    <property type="protein sequence ID" value="QKX63806.1"/>
    <property type="molecule type" value="Genomic_DNA"/>
</dbReference>
<dbReference type="GO" id="GO:0016787">
    <property type="term" value="F:hydrolase activity"/>
    <property type="evidence" value="ECO:0007669"/>
    <property type="project" value="UniProtKB-KW"/>
</dbReference>
<dbReference type="InterPro" id="IPR019819">
    <property type="entry name" value="Carboxylesterase_B_CS"/>
</dbReference>
<dbReference type="OrthoDB" id="408631at2759"/>
<dbReference type="InterPro" id="IPR050309">
    <property type="entry name" value="Type-B_Carboxylest/Lipase"/>
</dbReference>
<name>A0A7H8RBV7_TALRU</name>
<dbReference type="KEGG" id="trg:TRUGW13939_10977"/>
<comment type="similarity">
    <text evidence="1 3">Belongs to the type-B carboxylesterase/lipase family.</text>
</comment>
<protein>
    <recommendedName>
        <fullName evidence="3">Carboxylic ester hydrolase</fullName>
        <ecNumber evidence="3">3.1.1.-</ecNumber>
    </recommendedName>
</protein>
<dbReference type="InterPro" id="IPR019826">
    <property type="entry name" value="Carboxylesterase_B_AS"/>
</dbReference>
<evidence type="ECO:0000259" key="4">
    <source>
        <dbReference type="Pfam" id="PF00135"/>
    </source>
</evidence>
<dbReference type="SUPFAM" id="SSF53474">
    <property type="entry name" value="alpha/beta-Hydrolases"/>
    <property type="match status" value="1"/>
</dbReference>
<sequence length="545" mass="60299">MRALTALPTLAAFFSAATISSAIPLNPLVSLNYINLVGNYSSEYNITYFRKIPFAAPPLPPTNRFRAPQPPLIHDKNELYITDQDFDMCPQRNTNGSEDCLYLSVYSRPWATEQNLTKREHAGRPVLVNYYGGAFIEGSASWKISGTRLYPVLNVSDGNDFIIVQPNYRVNAFGFLPGKQIKASNTSDLNSGLRDQQYVLQWVKNNIQHFGGNPNNVSIWGQSAGGGSVVSQILAGSQAGVPLFDKAITSSPFWPKTYRYDDPEAQAIYDQLVSLTGCANSTDSLACLKAVDVQALRNSSLVIDADHTYTTSSYTWAPVIDGEFLKDSLASTIQNRGVAVDYIYGLYNSDEGENFIPPGLQNTTSTDGYNSSLASYNNWVSGFLPRFSDSQLQEVSQLYPEQGSTETIPLYNTTYERAQLVYRDLMFACPSYWLASSAKVQGWLAEYAIPPARHGSDVVWWDDIDTTQTSDTLTYDGYTGSFASFIETGSPNTHKVTNGSILSVPELQAQEAEFVIAENGFQQVKLVELKTRCDFWLKNGKSIPI</sequence>
<dbReference type="RefSeq" id="XP_035349980.1">
    <property type="nucleotide sequence ID" value="XM_035494087.1"/>
</dbReference>
<evidence type="ECO:0000256" key="3">
    <source>
        <dbReference type="RuleBase" id="RU361235"/>
    </source>
</evidence>
<dbReference type="PANTHER" id="PTHR11559">
    <property type="entry name" value="CARBOXYLESTERASE"/>
    <property type="match status" value="1"/>
</dbReference>
<dbReference type="AlphaFoldDB" id="A0A7H8RBV7"/>
<reference evidence="6" key="1">
    <citation type="submission" date="2020-06" db="EMBL/GenBank/DDBJ databases">
        <title>A chromosome-scale genome assembly of Talaromyces rugulosus W13939.</title>
        <authorList>
            <person name="Wang B."/>
            <person name="Guo L."/>
            <person name="Ye K."/>
            <person name="Wang L."/>
        </authorList>
    </citation>
    <scope>NUCLEOTIDE SEQUENCE [LARGE SCALE GENOMIC DNA]</scope>
    <source>
        <strain evidence="6">W13939</strain>
    </source>
</reference>
<keyword evidence="6" id="KW-1185">Reference proteome</keyword>
<dbReference type="Pfam" id="PF00135">
    <property type="entry name" value="COesterase"/>
    <property type="match status" value="1"/>
</dbReference>
<accession>A0A7H8RBV7</accession>
<dbReference type="PROSITE" id="PS00941">
    <property type="entry name" value="CARBOXYLESTERASE_B_2"/>
    <property type="match status" value="1"/>
</dbReference>
<dbReference type="PROSITE" id="PS00122">
    <property type="entry name" value="CARBOXYLESTERASE_B_1"/>
    <property type="match status" value="1"/>
</dbReference>
<dbReference type="GeneID" id="55998456"/>
<proteinExistence type="inferred from homology"/>
<feature type="signal peptide" evidence="3">
    <location>
        <begin position="1"/>
        <end position="22"/>
    </location>
</feature>
<feature type="chain" id="PRO_5029033450" description="Carboxylic ester hydrolase" evidence="3">
    <location>
        <begin position="23"/>
        <end position="545"/>
    </location>
</feature>
<evidence type="ECO:0000313" key="6">
    <source>
        <dbReference type="Proteomes" id="UP000509510"/>
    </source>
</evidence>
<dbReference type="InterPro" id="IPR029058">
    <property type="entry name" value="AB_hydrolase_fold"/>
</dbReference>
<evidence type="ECO:0000256" key="2">
    <source>
        <dbReference type="ARBA" id="ARBA00022801"/>
    </source>
</evidence>